<dbReference type="EMBL" id="BLJY01000005">
    <property type="protein sequence ID" value="GFF16442.1"/>
    <property type="molecule type" value="Genomic_DNA"/>
</dbReference>
<sequence>MPSNTRVASISHGSDFSLSLPPDGGARAWTQVLCMHFVFFNTWGVSNSFSVYQQLYTASFTQSASEISWIGSVQVFLLFFIGVLAGRATDAGYFRPVYMAGVLLQLVGIFMLSLCKTYWQVFLAQAVCMGLGNGLVFTPGLSVMSSYFEKNRAFAVGLAASGAATGGMVYPVVVNQLLYTHSIGFAWTTRAAGLVMLLTHLPGLVLFRPRLPPRTTGPLIDWEAFTERPFVFITLSMFLNFWGLYFAFFYLGTFARDRIGIEHTQNLVLVLNGVGVVGRIVPTLIGDRVLGRLNTLIPSSLASSLLIYCWIPVSTQGGLYAFAAVYGVVGGAAQALFPASITTMSPDIKKTGTRVGMILSIVSIATLTGPAIEGALIHRAGGSYLYAQIFAATSILVGAFAAIAARIAKTGWAWNVKA</sequence>
<dbReference type="OrthoDB" id="6499973at2759"/>
<dbReference type="Gene3D" id="1.20.1250.20">
    <property type="entry name" value="MFS general substrate transporter like domains"/>
    <property type="match status" value="2"/>
</dbReference>
<comment type="caution">
    <text evidence="3">The sequence shown here is derived from an EMBL/GenBank/DDBJ whole genome shotgun (WGS) entry which is preliminary data.</text>
</comment>
<accession>A0A5M3Z5Z3</accession>
<dbReference type="GO" id="GO:0016020">
    <property type="term" value="C:membrane"/>
    <property type="evidence" value="ECO:0007669"/>
    <property type="project" value="UniProtKB-SubCell"/>
</dbReference>
<dbReference type="Pfam" id="PF07690">
    <property type="entry name" value="MFS_1"/>
    <property type="match status" value="1"/>
</dbReference>
<dbReference type="VEuPathDB" id="FungiDB:ATEG_06880"/>
<dbReference type="Proteomes" id="UP000452235">
    <property type="component" value="Unassembled WGS sequence"/>
</dbReference>
<keyword evidence="4" id="KW-1185">Reference proteome</keyword>
<evidence type="ECO:0000313" key="3">
    <source>
        <dbReference type="EMBL" id="GFF16442.1"/>
    </source>
</evidence>
<dbReference type="InterPro" id="IPR036259">
    <property type="entry name" value="MFS_trans_sf"/>
</dbReference>
<gene>
    <name evidence="3" type="ORF">ATEIFO6365_0005063200</name>
</gene>
<dbReference type="SUPFAM" id="SSF103473">
    <property type="entry name" value="MFS general substrate transporter"/>
    <property type="match status" value="1"/>
</dbReference>
<comment type="similarity">
    <text evidence="2">Belongs to the major facilitator superfamily. Monocarboxylate porter (TC 2.A.1.13) family.</text>
</comment>
<evidence type="ECO:0000256" key="1">
    <source>
        <dbReference type="ARBA" id="ARBA00004141"/>
    </source>
</evidence>
<evidence type="ECO:0000256" key="2">
    <source>
        <dbReference type="ARBA" id="ARBA00006727"/>
    </source>
</evidence>
<dbReference type="PANTHER" id="PTHR11360">
    <property type="entry name" value="MONOCARBOXYLATE TRANSPORTER"/>
    <property type="match status" value="1"/>
</dbReference>
<comment type="subcellular location">
    <subcellularLocation>
        <location evidence="1">Membrane</location>
        <topology evidence="1">Multi-pass membrane protein</topology>
    </subcellularLocation>
</comment>
<evidence type="ECO:0000313" key="4">
    <source>
        <dbReference type="Proteomes" id="UP000452235"/>
    </source>
</evidence>
<name>A0A5M3Z5Z3_ASPTE</name>
<dbReference type="PROSITE" id="PS50850">
    <property type="entry name" value="MFS"/>
    <property type="match status" value="1"/>
</dbReference>
<reference evidence="3 4" key="1">
    <citation type="submission" date="2020-01" db="EMBL/GenBank/DDBJ databases">
        <title>Aspergillus terreus IFO 6365 whole genome shotgun sequence.</title>
        <authorList>
            <person name="Kanamasa S."/>
            <person name="Takahashi H."/>
        </authorList>
    </citation>
    <scope>NUCLEOTIDE SEQUENCE [LARGE SCALE GENOMIC DNA]</scope>
    <source>
        <strain evidence="3 4">IFO 6365</strain>
    </source>
</reference>
<dbReference type="PANTHER" id="PTHR11360:SF130">
    <property type="entry name" value="MAJOR FACILITATOR SUPERFAMILY (MFS) PROFILE DOMAIN-CONTAINING PROTEIN-RELATED"/>
    <property type="match status" value="1"/>
</dbReference>
<dbReference type="AlphaFoldDB" id="A0A5M3Z5Z3"/>
<proteinExistence type="inferred from homology"/>
<dbReference type="InterPro" id="IPR050327">
    <property type="entry name" value="Proton-linked_MCT"/>
</dbReference>
<protein>
    <submittedName>
        <fullName evidence="3">Monocarboxylate permease</fullName>
    </submittedName>
</protein>
<organism evidence="3 4">
    <name type="scientific">Aspergillus terreus</name>
    <dbReference type="NCBI Taxonomy" id="33178"/>
    <lineage>
        <taxon>Eukaryota</taxon>
        <taxon>Fungi</taxon>
        <taxon>Dikarya</taxon>
        <taxon>Ascomycota</taxon>
        <taxon>Pezizomycotina</taxon>
        <taxon>Eurotiomycetes</taxon>
        <taxon>Eurotiomycetidae</taxon>
        <taxon>Eurotiales</taxon>
        <taxon>Aspergillaceae</taxon>
        <taxon>Aspergillus</taxon>
        <taxon>Aspergillus subgen. Circumdati</taxon>
    </lineage>
</organism>
<dbReference type="InterPro" id="IPR020846">
    <property type="entry name" value="MFS_dom"/>
</dbReference>
<dbReference type="GO" id="GO:0022857">
    <property type="term" value="F:transmembrane transporter activity"/>
    <property type="evidence" value="ECO:0007669"/>
    <property type="project" value="InterPro"/>
</dbReference>
<dbReference type="InterPro" id="IPR011701">
    <property type="entry name" value="MFS"/>
</dbReference>